<keyword evidence="2" id="KW-0808">Transferase</keyword>
<reference evidence="9" key="1">
    <citation type="submission" date="2022-01" db="EMBL/GenBank/DDBJ databases">
        <authorList>
            <person name="King R."/>
        </authorList>
    </citation>
    <scope>NUCLEOTIDE SEQUENCE</scope>
</reference>
<feature type="binding site" evidence="6">
    <location>
        <position position="37"/>
    </location>
    <ligand>
        <name>ATP</name>
        <dbReference type="ChEBI" id="CHEBI:30616"/>
    </ligand>
</feature>
<evidence type="ECO:0000256" key="1">
    <source>
        <dbReference type="ARBA" id="ARBA00022527"/>
    </source>
</evidence>
<feature type="region of interest" description="Disordered" evidence="7">
    <location>
        <begin position="455"/>
        <end position="508"/>
    </location>
</feature>
<evidence type="ECO:0000256" key="7">
    <source>
        <dbReference type="SAM" id="MobiDB-lite"/>
    </source>
</evidence>
<dbReference type="FunFam" id="1.10.510.10:FF:000624">
    <property type="entry name" value="Mitogen-activated protein kinase"/>
    <property type="match status" value="1"/>
</dbReference>
<dbReference type="PROSITE" id="PS00107">
    <property type="entry name" value="PROTEIN_KINASE_ATP"/>
    <property type="match status" value="1"/>
</dbReference>
<dbReference type="Gene3D" id="3.30.200.20">
    <property type="entry name" value="Phosphorylase Kinase, domain 1"/>
    <property type="match status" value="1"/>
</dbReference>
<dbReference type="PANTHER" id="PTHR24055">
    <property type="entry name" value="MITOGEN-ACTIVATED PROTEIN KINASE"/>
    <property type="match status" value="1"/>
</dbReference>
<proteinExistence type="predicted"/>
<dbReference type="OrthoDB" id="2158884at2759"/>
<accession>A0A9N9XQP9</accession>
<dbReference type="Gene3D" id="1.10.510.10">
    <property type="entry name" value="Transferase(Phosphotransferase) domain 1"/>
    <property type="match status" value="1"/>
</dbReference>
<evidence type="ECO:0000256" key="6">
    <source>
        <dbReference type="PROSITE-ProRule" id="PRU10141"/>
    </source>
</evidence>
<keyword evidence="5 6" id="KW-0067">ATP-binding</keyword>
<dbReference type="SMART" id="SM00220">
    <property type="entry name" value="S_TKc"/>
    <property type="match status" value="1"/>
</dbReference>
<feature type="compositionally biased region" description="Basic and acidic residues" evidence="7">
    <location>
        <begin position="341"/>
        <end position="350"/>
    </location>
</feature>
<dbReference type="InterPro" id="IPR050117">
    <property type="entry name" value="MAPK"/>
</dbReference>
<feature type="compositionally biased region" description="Basic and acidic residues" evidence="7">
    <location>
        <begin position="392"/>
        <end position="404"/>
    </location>
</feature>
<organism evidence="9 10">
    <name type="scientific">Phyllotreta striolata</name>
    <name type="common">Striped flea beetle</name>
    <name type="synonym">Crioceris striolata</name>
    <dbReference type="NCBI Taxonomy" id="444603"/>
    <lineage>
        <taxon>Eukaryota</taxon>
        <taxon>Metazoa</taxon>
        <taxon>Ecdysozoa</taxon>
        <taxon>Arthropoda</taxon>
        <taxon>Hexapoda</taxon>
        <taxon>Insecta</taxon>
        <taxon>Pterygota</taxon>
        <taxon>Neoptera</taxon>
        <taxon>Endopterygota</taxon>
        <taxon>Coleoptera</taxon>
        <taxon>Polyphaga</taxon>
        <taxon>Cucujiformia</taxon>
        <taxon>Chrysomeloidea</taxon>
        <taxon>Chrysomelidae</taxon>
        <taxon>Galerucinae</taxon>
        <taxon>Alticini</taxon>
        <taxon>Phyllotreta</taxon>
    </lineage>
</organism>
<feature type="compositionally biased region" description="Basic and acidic residues" evidence="7">
    <location>
        <begin position="412"/>
        <end position="425"/>
    </location>
</feature>
<keyword evidence="1" id="KW-0723">Serine/threonine-protein kinase</keyword>
<evidence type="ECO:0000313" key="10">
    <source>
        <dbReference type="Proteomes" id="UP001153712"/>
    </source>
</evidence>
<gene>
    <name evidence="9" type="ORF">PHYEVI_LOCUS7579</name>
</gene>
<keyword evidence="10" id="KW-1185">Reference proteome</keyword>
<dbReference type="PROSITE" id="PS50011">
    <property type="entry name" value="PROTEIN_KINASE_DOM"/>
    <property type="match status" value="1"/>
</dbReference>
<keyword evidence="4" id="KW-0418">Kinase</keyword>
<dbReference type="SUPFAM" id="SSF56112">
    <property type="entry name" value="Protein kinase-like (PK-like)"/>
    <property type="match status" value="1"/>
</dbReference>
<dbReference type="InterPro" id="IPR017441">
    <property type="entry name" value="Protein_kinase_ATP_BS"/>
</dbReference>
<dbReference type="Pfam" id="PF00069">
    <property type="entry name" value="Pkinase"/>
    <property type="match status" value="1"/>
</dbReference>
<feature type="region of interest" description="Disordered" evidence="7">
    <location>
        <begin position="318"/>
        <end position="425"/>
    </location>
</feature>
<dbReference type="InterPro" id="IPR008271">
    <property type="entry name" value="Ser/Thr_kinase_AS"/>
</dbReference>
<evidence type="ECO:0000313" key="9">
    <source>
        <dbReference type="EMBL" id="CAG9861236.1"/>
    </source>
</evidence>
<dbReference type="InterPro" id="IPR011009">
    <property type="entry name" value="Kinase-like_dom_sf"/>
</dbReference>
<feature type="compositionally biased region" description="Polar residues" evidence="7">
    <location>
        <begin position="378"/>
        <end position="391"/>
    </location>
</feature>
<dbReference type="PROSITE" id="PS00108">
    <property type="entry name" value="PROTEIN_KINASE_ST"/>
    <property type="match status" value="1"/>
</dbReference>
<protein>
    <recommendedName>
        <fullName evidence="8">Protein kinase domain-containing protein</fullName>
    </recommendedName>
</protein>
<feature type="compositionally biased region" description="Polar residues" evidence="7">
    <location>
        <begin position="492"/>
        <end position="508"/>
    </location>
</feature>
<name>A0A9N9XQP9_PHYSR</name>
<feature type="domain" description="Protein kinase" evidence="8">
    <location>
        <begin position="8"/>
        <end position="303"/>
    </location>
</feature>
<dbReference type="GO" id="GO:0005524">
    <property type="term" value="F:ATP binding"/>
    <property type="evidence" value="ECO:0007669"/>
    <property type="project" value="UniProtKB-UniRule"/>
</dbReference>
<dbReference type="AlphaFoldDB" id="A0A9N9XQP9"/>
<dbReference type="Proteomes" id="UP001153712">
    <property type="component" value="Chromosome 4"/>
</dbReference>
<dbReference type="InterPro" id="IPR000719">
    <property type="entry name" value="Prot_kinase_dom"/>
</dbReference>
<evidence type="ECO:0000256" key="2">
    <source>
        <dbReference type="ARBA" id="ARBA00022679"/>
    </source>
</evidence>
<dbReference type="GO" id="GO:0004674">
    <property type="term" value="F:protein serine/threonine kinase activity"/>
    <property type="evidence" value="ECO:0007669"/>
    <property type="project" value="UniProtKB-KW"/>
</dbReference>
<evidence type="ECO:0000256" key="5">
    <source>
        <dbReference type="ARBA" id="ARBA00022840"/>
    </source>
</evidence>
<dbReference type="EMBL" id="OU900097">
    <property type="protein sequence ID" value="CAG9861236.1"/>
    <property type="molecule type" value="Genomic_DNA"/>
</dbReference>
<evidence type="ECO:0000256" key="3">
    <source>
        <dbReference type="ARBA" id="ARBA00022741"/>
    </source>
</evidence>
<evidence type="ECO:0000256" key="4">
    <source>
        <dbReference type="ARBA" id="ARBA00022777"/>
    </source>
</evidence>
<keyword evidence="3 6" id="KW-0547">Nucleotide-binding</keyword>
<sequence length="508" mass="58594">MNLFQSKYRVLEKIGEGSFSDVLKCENRTTKVCYAAKRLKKNYKSEESCLMCAEIVAAQKVPFHPNILNMMEYHFDTFSGKVTLIFELMDMSMYDYLKTKRRGLPENKVKCYLYQILRGLAHLHDHGLFHRDVKPENILIKFPSILYAPLSQSTSDEIIKLADLGSVRGIFSSPPYTEYISTRWYRSPECLLTVGNYGPKMDIWAAGCVFYEMLTLRPLFPGNNEIDQLCKIHHVLGSPNINYLVRLKSRSRHCICFPKIKGTGTSGLLPCISRNGRTVLDLMIEYDWEKRTNVKRLVKHQYFDDIRGALDAGLKTIDKSMGDDGSVNSNDRMIKKKIPKREHYSDESRRSSSNQVARPKMFKHTASEDSRKEEDYANRSTCSYRNTSKNSADSKDTYHSDHPNRKLPLGDFKAKRSSDETHGTRDPIKRILQKGKDVPARFLKARSNIDCQGKKSITSESFRQPKPYRQLQSKSFVMPRKNVPPKSKENVMPQQTNETTNYRELVQT</sequence>
<evidence type="ECO:0000259" key="8">
    <source>
        <dbReference type="PROSITE" id="PS50011"/>
    </source>
</evidence>
<feature type="compositionally biased region" description="Basic and acidic residues" evidence="7">
    <location>
        <begin position="365"/>
        <end position="377"/>
    </location>
</feature>